<keyword evidence="2" id="KW-0132">Cell division</keyword>
<evidence type="ECO:0000256" key="2">
    <source>
        <dbReference type="ARBA" id="ARBA00022618"/>
    </source>
</evidence>
<dbReference type="InterPro" id="IPR036390">
    <property type="entry name" value="WH_DNA-bd_sf"/>
</dbReference>
<evidence type="ECO:0000256" key="3">
    <source>
        <dbReference type="ARBA" id="ARBA00022829"/>
    </source>
</evidence>
<name>A0A850R577_9LACO</name>
<reference evidence="5 6" key="1">
    <citation type="submission" date="2020-06" db="EMBL/GenBank/DDBJ databases">
        <authorList>
            <person name="Kang J."/>
        </authorList>
    </citation>
    <scope>NUCLEOTIDE SEQUENCE [LARGE SCALE GENOMIC DNA]</scope>
    <source>
        <strain evidence="5 6">DCY120</strain>
    </source>
</reference>
<dbReference type="Gene3D" id="1.10.10.10">
    <property type="entry name" value="Winged helix-like DNA-binding domain superfamily/Winged helix DNA-binding domain"/>
    <property type="match status" value="2"/>
</dbReference>
<evidence type="ECO:0000313" key="5">
    <source>
        <dbReference type="EMBL" id="NVY95752.1"/>
    </source>
</evidence>
<dbReference type="SUPFAM" id="SSF46785">
    <property type="entry name" value="Winged helix' DNA-binding domain"/>
    <property type="match status" value="2"/>
</dbReference>
<dbReference type="EMBL" id="JABZEC010000001">
    <property type="protein sequence ID" value="NVY95752.1"/>
    <property type="molecule type" value="Genomic_DNA"/>
</dbReference>
<dbReference type="GO" id="GO:0051304">
    <property type="term" value="P:chromosome separation"/>
    <property type="evidence" value="ECO:0007669"/>
    <property type="project" value="InterPro"/>
</dbReference>
<keyword evidence="6" id="KW-1185">Reference proteome</keyword>
<organism evidence="5 6">
    <name type="scientific">Bombilactobacillus apium</name>
    <dbReference type="NCBI Taxonomy" id="2675299"/>
    <lineage>
        <taxon>Bacteria</taxon>
        <taxon>Bacillati</taxon>
        <taxon>Bacillota</taxon>
        <taxon>Bacilli</taxon>
        <taxon>Lactobacillales</taxon>
        <taxon>Lactobacillaceae</taxon>
        <taxon>Bombilactobacillus</taxon>
    </lineage>
</organism>
<dbReference type="PIRSF" id="PIRSF019345">
    <property type="entry name" value="ScpB"/>
    <property type="match status" value="1"/>
</dbReference>
<proteinExistence type="predicted"/>
<gene>
    <name evidence="5" type="primary">scpB</name>
    <name evidence="5" type="ORF">HU830_00820</name>
</gene>
<evidence type="ECO:0000256" key="4">
    <source>
        <dbReference type="ARBA" id="ARBA00023306"/>
    </source>
</evidence>
<sequence>MAIETTLMALLYAAGEQGIELAKVAAVLQVDTAAIREQLQYLQDRLSDPRSPWTLQQYGDSYKLLTKASLHKVIEEYLQLQQAATLSPAATEVLAIIAYRQPITRIEIDAIRGVKNSSGTIQALLARQLIKANGHKKAPGRPLVYVTTEFFLDYFGLQSLMNLPDWQEFASVTDPTTEFEEE</sequence>
<dbReference type="RefSeq" id="WP_176941923.1">
    <property type="nucleotide sequence ID" value="NZ_JABZEC010000001.1"/>
</dbReference>
<dbReference type="PANTHER" id="PTHR34298">
    <property type="entry name" value="SEGREGATION AND CONDENSATION PROTEIN B"/>
    <property type="match status" value="1"/>
</dbReference>
<dbReference type="NCBIfam" id="TIGR00281">
    <property type="entry name" value="SMC-Scp complex subunit ScpB"/>
    <property type="match status" value="1"/>
</dbReference>
<keyword evidence="1" id="KW-0963">Cytoplasm</keyword>
<dbReference type="Pfam" id="PF04079">
    <property type="entry name" value="SMC_ScpB"/>
    <property type="match status" value="1"/>
</dbReference>
<keyword evidence="3" id="KW-0159">Chromosome partition</keyword>
<evidence type="ECO:0000313" key="6">
    <source>
        <dbReference type="Proteomes" id="UP000563523"/>
    </source>
</evidence>
<keyword evidence="4" id="KW-0131">Cell cycle</keyword>
<dbReference type="AlphaFoldDB" id="A0A850R577"/>
<accession>A0A850R577</accession>
<comment type="caution">
    <text evidence="5">The sequence shown here is derived from an EMBL/GenBank/DDBJ whole genome shotgun (WGS) entry which is preliminary data.</text>
</comment>
<evidence type="ECO:0000256" key="1">
    <source>
        <dbReference type="ARBA" id="ARBA00022490"/>
    </source>
</evidence>
<dbReference type="GO" id="GO:0051301">
    <property type="term" value="P:cell division"/>
    <property type="evidence" value="ECO:0007669"/>
    <property type="project" value="UniProtKB-KW"/>
</dbReference>
<dbReference type="PANTHER" id="PTHR34298:SF2">
    <property type="entry name" value="SEGREGATION AND CONDENSATION PROTEIN B"/>
    <property type="match status" value="1"/>
</dbReference>
<dbReference type="InterPro" id="IPR005234">
    <property type="entry name" value="ScpB_csome_segregation"/>
</dbReference>
<dbReference type="Proteomes" id="UP000563523">
    <property type="component" value="Unassembled WGS sequence"/>
</dbReference>
<protein>
    <submittedName>
        <fullName evidence="5">SMC-Scp complex subunit ScpB</fullName>
    </submittedName>
</protein>
<dbReference type="InterPro" id="IPR036388">
    <property type="entry name" value="WH-like_DNA-bd_sf"/>
</dbReference>